<dbReference type="RefSeq" id="WP_217794174.1">
    <property type="nucleotide sequence ID" value="NZ_JAHSPG010000016.1"/>
</dbReference>
<proteinExistence type="predicted"/>
<dbReference type="AlphaFoldDB" id="A0A9E2SBG4"/>
<protein>
    <submittedName>
        <fullName evidence="1">Uncharacterized protein</fullName>
    </submittedName>
</protein>
<dbReference type="EMBL" id="JAHSPG010000016">
    <property type="protein sequence ID" value="MBV4359916.1"/>
    <property type="molecule type" value="Genomic_DNA"/>
</dbReference>
<gene>
    <name evidence="1" type="ORF">KTO63_22315</name>
</gene>
<dbReference type="Proteomes" id="UP000812270">
    <property type="component" value="Unassembled WGS sequence"/>
</dbReference>
<accession>A0A9E2SBG4</accession>
<evidence type="ECO:0000313" key="2">
    <source>
        <dbReference type="Proteomes" id="UP000812270"/>
    </source>
</evidence>
<organism evidence="1 2">
    <name type="scientific">Pinibacter aurantiacus</name>
    <dbReference type="NCBI Taxonomy" id="2851599"/>
    <lineage>
        <taxon>Bacteria</taxon>
        <taxon>Pseudomonadati</taxon>
        <taxon>Bacteroidota</taxon>
        <taxon>Chitinophagia</taxon>
        <taxon>Chitinophagales</taxon>
        <taxon>Chitinophagaceae</taxon>
        <taxon>Pinibacter</taxon>
    </lineage>
</organism>
<keyword evidence="2" id="KW-1185">Reference proteome</keyword>
<evidence type="ECO:0000313" key="1">
    <source>
        <dbReference type="EMBL" id="MBV4359916.1"/>
    </source>
</evidence>
<reference evidence="1" key="1">
    <citation type="submission" date="2021-06" db="EMBL/GenBank/DDBJ databases">
        <authorList>
            <person name="Huq M.A."/>
        </authorList>
    </citation>
    <scope>NUCLEOTIDE SEQUENCE</scope>
    <source>
        <strain evidence="1">MAH-26</strain>
    </source>
</reference>
<comment type="caution">
    <text evidence="1">The sequence shown here is derived from an EMBL/GenBank/DDBJ whole genome shotgun (WGS) entry which is preliminary data.</text>
</comment>
<name>A0A9E2SBG4_9BACT</name>
<sequence>MQRTALTLFFSIQAIAGFSQQTDSTEEEVSIDPRQYVTIQYRKTPNQGKLDTIWNWEQRKNVPYQKFIYLDVDGEMKIDFSKNGLLKNKYFEGTISLEAEISGLNGTRRIEVNPYSEVGVQRIPIGIKSEPPAEIAKKLLNMLKELQNADSIFRSLYPGTSKVASLIRVKQNFYAAEANLKTDLEALSGDADASKYTSRVLNLGNMLSDVFGSFNPSISAKPKKGELLQLINMVDSKLSDEYRIEVDPFRDSYQRALGYAQAKVGNVIDYVSSFELAGEDANKAFLSLINRDLVNFKFLKTTLASFQKRITEINLQPYQNDPHAVDSVLYLNQNLIFETSKFLADIAQFQGSILETTIVGLPKYKLTRAEYYPTDSARQIYLKSFYDVIDKNRDELALLLSKEAGKVIYKKLVYATIDLGKSGAKNGEVLNVYITWILDSKRDSIGNSPRLPIGKYYLRETEIKMEVADMFALVKRVNESTVDQSKVSPSNFKGSGGAVLMWTYQKKDKGIEVTKNKNGEYEVSRKNRFLNFWEPSIGFNVSYLDFDTEKDVEIGTGLQLGLFRNKIFFGYGVNLHMISPSQAPTYFYVGFSFAKLSDLFKNSNNVTAVQ</sequence>